<dbReference type="Gene3D" id="3.30.70.330">
    <property type="match status" value="1"/>
</dbReference>
<evidence type="ECO:0000256" key="1">
    <source>
        <dbReference type="ARBA" id="ARBA00006938"/>
    </source>
</evidence>
<dbReference type="GO" id="GO:0003723">
    <property type="term" value="F:RNA binding"/>
    <property type="evidence" value="ECO:0007669"/>
    <property type="project" value="UniProtKB-KW"/>
</dbReference>
<dbReference type="GO" id="GO:0008380">
    <property type="term" value="P:RNA splicing"/>
    <property type="evidence" value="ECO:0007669"/>
    <property type="project" value="UniProtKB-KW"/>
</dbReference>
<dbReference type="SUPFAM" id="SSF54928">
    <property type="entry name" value="RNA-binding domain, RBD"/>
    <property type="match status" value="1"/>
</dbReference>
<dbReference type="PANTHER" id="PTHR20957">
    <property type="entry name" value="RNA-BINDING PROTEIN 48"/>
    <property type="match status" value="1"/>
</dbReference>
<evidence type="ECO:0000256" key="6">
    <source>
        <dbReference type="ARBA" id="ARBA00023187"/>
    </source>
</evidence>
<dbReference type="GO" id="GO:0005681">
    <property type="term" value="C:spliceosomal complex"/>
    <property type="evidence" value="ECO:0007669"/>
    <property type="project" value="UniProtKB-KW"/>
</dbReference>
<name>A0A6J1N5V1_BICAN</name>
<evidence type="ECO:0000313" key="9">
    <source>
        <dbReference type="RefSeq" id="XP_023942224.2"/>
    </source>
</evidence>
<dbReference type="InterPro" id="IPR034264">
    <property type="entry name" value="RBM48_RRM"/>
</dbReference>
<evidence type="ECO:0000256" key="5">
    <source>
        <dbReference type="ARBA" id="ARBA00022884"/>
    </source>
</evidence>
<evidence type="ECO:0000256" key="2">
    <source>
        <dbReference type="ARBA" id="ARBA00015189"/>
    </source>
</evidence>
<dbReference type="InterPro" id="IPR039599">
    <property type="entry name" value="RBM48"/>
</dbReference>
<dbReference type="GeneID" id="112048793"/>
<evidence type="ECO:0000256" key="4">
    <source>
        <dbReference type="ARBA" id="ARBA00022728"/>
    </source>
</evidence>
<dbReference type="CDD" id="cd12442">
    <property type="entry name" value="RRM_RBM48"/>
    <property type="match status" value="1"/>
</dbReference>
<keyword evidence="4" id="KW-0747">Spliceosome</keyword>
<dbReference type="GO" id="GO:0006397">
    <property type="term" value="P:mRNA processing"/>
    <property type="evidence" value="ECO:0007669"/>
    <property type="project" value="UniProtKB-KW"/>
</dbReference>
<keyword evidence="3" id="KW-0507">mRNA processing</keyword>
<evidence type="ECO:0000256" key="3">
    <source>
        <dbReference type="ARBA" id="ARBA00022664"/>
    </source>
</evidence>
<dbReference type="Proteomes" id="UP001652582">
    <property type="component" value="Chromosome 27"/>
</dbReference>
<dbReference type="AlphaFoldDB" id="A0A6J1N5V1"/>
<accession>A0A6J1N5V1</accession>
<dbReference type="OrthoDB" id="78358at2759"/>
<evidence type="ECO:0000256" key="7">
    <source>
        <dbReference type="ARBA" id="ARBA00035004"/>
    </source>
</evidence>
<sequence length="334" mass="38139">MQDQTSEKGILLPHHEQETLCTTRLPYRQGRKLTAVKVYSISKESNHLLIFGVPSLNLRQETKALFTKFGKLLQFNISTEHASEAFTETYHAQYERIQSARHAKRMLDTKNFFGGSLHVCYAPEFESIDETRQKLFQRQKDIIFRLRNLTKDQHNTVTESNTYKTDALISSNETTKPVEIVSEPSEPIKLNMGVPNTIYSGKQLNDSNRKRKINNKRKSKTLLDDNVKKSYNSFEHNVTNSNSDVMYNVPTSNNNINITTGNISITTGNISITTGNITLGNHSNIKVIDCTRIDNEVVTNINESLNYSNFGNEVIRKIPEKPVNKIQFHLNKKS</sequence>
<dbReference type="InterPro" id="IPR035979">
    <property type="entry name" value="RBD_domain_sf"/>
</dbReference>
<dbReference type="RefSeq" id="XP_023942224.2">
    <property type="nucleotide sequence ID" value="XM_024086456.2"/>
</dbReference>
<protein>
    <recommendedName>
        <fullName evidence="2">RNA-binding protein 48</fullName>
    </recommendedName>
</protein>
<dbReference type="GO" id="GO:0005654">
    <property type="term" value="C:nucleoplasm"/>
    <property type="evidence" value="ECO:0007669"/>
    <property type="project" value="TreeGrafter"/>
</dbReference>
<reference evidence="9" key="1">
    <citation type="submission" date="2025-08" db="UniProtKB">
        <authorList>
            <consortium name="RefSeq"/>
        </authorList>
    </citation>
    <scope>IDENTIFICATION</scope>
</reference>
<keyword evidence="6" id="KW-0508">mRNA splicing</keyword>
<keyword evidence="8" id="KW-1185">Reference proteome</keyword>
<evidence type="ECO:0000313" key="8">
    <source>
        <dbReference type="Proteomes" id="UP001652582"/>
    </source>
</evidence>
<dbReference type="PANTHER" id="PTHR20957:SF0">
    <property type="entry name" value="RNA-BINDING PROTEIN 48"/>
    <property type="match status" value="1"/>
</dbReference>
<gene>
    <name evidence="9" type="primary">LOC112048793</name>
</gene>
<comment type="function">
    <text evidence="7">As a component of the minor spliceosome, involved in the splicing of U12-type introns in pre-mRNAs.</text>
</comment>
<proteinExistence type="inferred from homology"/>
<keyword evidence="5" id="KW-0694">RNA-binding</keyword>
<dbReference type="KEGG" id="bany:112048793"/>
<dbReference type="InterPro" id="IPR012677">
    <property type="entry name" value="Nucleotide-bd_a/b_plait_sf"/>
</dbReference>
<comment type="similarity">
    <text evidence="1">Belongs to the RBM48 family.</text>
</comment>
<organism evidence="8 9">
    <name type="scientific">Bicyclus anynana</name>
    <name type="common">Squinting bush brown butterfly</name>
    <dbReference type="NCBI Taxonomy" id="110368"/>
    <lineage>
        <taxon>Eukaryota</taxon>
        <taxon>Metazoa</taxon>
        <taxon>Ecdysozoa</taxon>
        <taxon>Arthropoda</taxon>
        <taxon>Hexapoda</taxon>
        <taxon>Insecta</taxon>
        <taxon>Pterygota</taxon>
        <taxon>Neoptera</taxon>
        <taxon>Endopterygota</taxon>
        <taxon>Lepidoptera</taxon>
        <taxon>Glossata</taxon>
        <taxon>Ditrysia</taxon>
        <taxon>Papilionoidea</taxon>
        <taxon>Nymphalidae</taxon>
        <taxon>Satyrinae</taxon>
        <taxon>Satyrini</taxon>
        <taxon>Mycalesina</taxon>
        <taxon>Bicyclus</taxon>
    </lineage>
</organism>